<proteinExistence type="predicted"/>
<keyword evidence="2" id="KW-1185">Reference proteome</keyword>
<dbReference type="EMBL" id="CM034399">
    <property type="protein sequence ID" value="KAJ0176653.1"/>
    <property type="molecule type" value="Genomic_DNA"/>
</dbReference>
<protein>
    <submittedName>
        <fullName evidence="1">Uncharacterized protein</fullName>
    </submittedName>
</protein>
<reference evidence="1 2" key="1">
    <citation type="journal article" date="2021" name="Front. Genet.">
        <title>Chromosome-Level Genome Assembly Reveals Significant Gene Expansion in the Toll and IMD Signaling Pathways of Dendrolimus kikuchii.</title>
        <authorList>
            <person name="Zhou J."/>
            <person name="Wu P."/>
            <person name="Xiong Z."/>
            <person name="Liu N."/>
            <person name="Zhao N."/>
            <person name="Ji M."/>
            <person name="Qiu Y."/>
            <person name="Yang B."/>
        </authorList>
    </citation>
    <scope>NUCLEOTIDE SEQUENCE [LARGE SCALE GENOMIC DNA]</scope>
    <source>
        <strain evidence="1">Ann1</strain>
    </source>
</reference>
<comment type="caution">
    <text evidence="1">The sequence shown here is derived from an EMBL/GenBank/DDBJ whole genome shotgun (WGS) entry which is preliminary data.</text>
</comment>
<accession>A0ACC1CZ89</accession>
<sequence length="493" mass="56443">MISKEQVKSHLKIWWSGIKSLPETTSIHGFRFIADSKKHWLERLFWLFFVILSWYCSSLLIAAQYDAFQNNPISFVVETTYKDWNTHFPTVVVCESDNVPRIEEISDNLWGTGHDFNMEEVLKEVVYFKGIAYYILEFCNEENPLPTCMSSNLTSYADLVRTGCKGLIVKCSWNNISFDCCHYFTPIDTELGTCFAINSIQGRDKNAPKLPMISNSTTGPGVIKFDVLLTSNVYVLNEEEVPALTTIGSDVLQVGPEVFHRRFISIRNIENDAGARMIAPDKRKCRYNDENFLQVYPYYSYTACTVECRKDAQLRLCNCTSHFMPNVAEHLRCNISGIICLNKYVNVLSVLRAPWSSRAGLYCNCLPSCTEAEITIVKDSKTVTTNSFGTVQIELAMLPSEMYRRNVVRGVLDLVVSMGGTGGLFLGASILSFVELLYILLVRPFCDVYSRRNDDPWHRKFGTRRIEDNNFAPNMNWSYRNTTFDKKVKRLIR</sequence>
<organism evidence="1 2">
    <name type="scientific">Dendrolimus kikuchii</name>
    <dbReference type="NCBI Taxonomy" id="765133"/>
    <lineage>
        <taxon>Eukaryota</taxon>
        <taxon>Metazoa</taxon>
        <taxon>Ecdysozoa</taxon>
        <taxon>Arthropoda</taxon>
        <taxon>Hexapoda</taxon>
        <taxon>Insecta</taxon>
        <taxon>Pterygota</taxon>
        <taxon>Neoptera</taxon>
        <taxon>Endopterygota</taxon>
        <taxon>Lepidoptera</taxon>
        <taxon>Glossata</taxon>
        <taxon>Ditrysia</taxon>
        <taxon>Bombycoidea</taxon>
        <taxon>Lasiocampidae</taxon>
        <taxon>Dendrolimus</taxon>
    </lineage>
</organism>
<evidence type="ECO:0000313" key="1">
    <source>
        <dbReference type="EMBL" id="KAJ0176653.1"/>
    </source>
</evidence>
<dbReference type="Proteomes" id="UP000824533">
    <property type="component" value="Linkage Group LG13"/>
</dbReference>
<evidence type="ECO:0000313" key="2">
    <source>
        <dbReference type="Proteomes" id="UP000824533"/>
    </source>
</evidence>
<name>A0ACC1CZ89_9NEOP</name>
<gene>
    <name evidence="1" type="ORF">K1T71_007832</name>
</gene>